<dbReference type="EMBL" id="BMAT01007000">
    <property type="protein sequence ID" value="GFS23766.1"/>
    <property type="molecule type" value="Genomic_DNA"/>
</dbReference>
<reference evidence="9 10" key="1">
    <citation type="journal article" date="2021" name="Elife">
        <title>Chloroplast acquisition without the gene transfer in kleptoplastic sea slugs, Plakobranchus ocellatus.</title>
        <authorList>
            <person name="Maeda T."/>
            <person name="Takahashi S."/>
            <person name="Yoshida T."/>
            <person name="Shimamura S."/>
            <person name="Takaki Y."/>
            <person name="Nagai Y."/>
            <person name="Toyoda A."/>
            <person name="Suzuki Y."/>
            <person name="Arimoto A."/>
            <person name="Ishii H."/>
            <person name="Satoh N."/>
            <person name="Nishiyama T."/>
            <person name="Hasebe M."/>
            <person name="Maruyama T."/>
            <person name="Minagawa J."/>
            <person name="Obokata J."/>
            <person name="Shigenobu S."/>
        </authorList>
    </citation>
    <scope>NUCLEOTIDE SEQUENCE [LARGE SCALE GENOMIC DNA]</scope>
</reference>
<evidence type="ECO:0000313" key="10">
    <source>
        <dbReference type="Proteomes" id="UP000762676"/>
    </source>
</evidence>
<evidence type="ECO:0000256" key="6">
    <source>
        <dbReference type="PROSITE-ProRule" id="PRU00320"/>
    </source>
</evidence>
<dbReference type="AlphaFoldDB" id="A0AAV4JT42"/>
<feature type="compositionally biased region" description="Basic residues" evidence="7">
    <location>
        <begin position="835"/>
        <end position="844"/>
    </location>
</feature>
<dbReference type="InterPro" id="IPR007889">
    <property type="entry name" value="HTH_Psq"/>
</dbReference>
<dbReference type="InterPro" id="IPR009057">
    <property type="entry name" value="Homeodomain-like_sf"/>
</dbReference>
<feature type="compositionally biased region" description="Polar residues" evidence="7">
    <location>
        <begin position="937"/>
        <end position="963"/>
    </location>
</feature>
<comment type="caution">
    <text evidence="9">The sequence shown here is derived from an EMBL/GenBank/DDBJ whole genome shotgun (WGS) entry which is preliminary data.</text>
</comment>
<evidence type="ECO:0000256" key="2">
    <source>
        <dbReference type="ARBA" id="ARBA00023015"/>
    </source>
</evidence>
<evidence type="ECO:0000256" key="4">
    <source>
        <dbReference type="ARBA" id="ARBA00023163"/>
    </source>
</evidence>
<sequence length="1170" mass="129993">MVDCGSPRCAQFRRSFRRDLQFWGKKLPLVLGLERIAADYVDKETSELLLNPYPEWENCMTCDFEPAKKCFHCDKKLPNIYRRIQRIIDEAKRGKVSNGKICFRSLQDLMPFCLDFYKHGFGHELFSDFVKDYFINASTVPAEPLQLHAHNHPTEVQQQVQPFPITEVDSSPQQQPQPCVARPGASTDGSLISHPSTTPASSSSVLVPGDNSLNRLRVPIVSSNRAHRKNERQQKDFIKHETFSTKNEGVSKLKRPWQNNSSNKSSNPCSSTHNHWDSQDSHRFHPYHSPNHNKSPFAVRYEDYSAHQKRLRSHQRHSAVEVIISDSEEEEANLYPHRPSDQPCGRQLKDYHQQLVHREQRQREKEGNMSALDLFDSAHRRLRLEHLEQLGHLGQLEHDQQHHLEGMRTAASASLFRLANQHLLPPGVDPSAFSVAAAAAASVTPAASAALPFLLPILPCSLKLKLEPGEEERVPRRDEEDFPRKDNLCENRFADRGDHILQQRFPNKTQGISNFDLRTNGHDSYEILQQQYRLENLRRMHNLNGVVRHGECQADNFKDQNKSLPTRCVGPSQTGNVQHDFYQKELKLPLLTNLVRKLVHQKFEEITQRSRQGSQNETSVEESPDDHQTHRQRMSLENRKEESFTPYNPFLTPLPTHFLTAALASNDENIATPMYNYIMESIYTNMMKEDSSPAPNSFGSVSESGRVGEALKDIITKGVSQKLQHTGSKLAEKEILCPAPSKSLKSGYPVTPPKKPVIWSPAFSAVSSDVETKEKSCSTSNTVAEEKEVVSPPAKRPKKESSSRNKSDGERRSAAASSSTALSSSDGSANNSSGKKTRPKRGQYRKYNSQLLMDAVKAVQRGEMSVHRAGSFYGVPHSTLEYKVKERHLLRQRKPREAGESSDSKTASEASSPPLPSSSTPLRLSLKAPSKERRTLRTQSQDSCSSIDGESCVSENTAGPPNSNKRKYKKANPTADSSSPRSSVSSSTPPSPGLPPLSPALAPAPVLNPPVSCITSTSPISSPPPPPSPLPAPASPHAAADSDKPLTGNNLNSGLAWFQPYLDVAPSMQQMIGSAATKASPSTLDSLGHTNSASELLRKLQHKVQAKESGLDSSLSRTFSPSADSGGGTVELSCGQDRRAYDLYRQPHHQASPGTSGPLQDRLMLYKQSA</sequence>
<feature type="compositionally biased region" description="Low complexity" evidence="7">
    <location>
        <begin position="814"/>
        <end position="834"/>
    </location>
</feature>
<dbReference type="PROSITE" id="PS50960">
    <property type="entry name" value="HTH_PSQ"/>
    <property type="match status" value="1"/>
</dbReference>
<feature type="compositionally biased region" description="Basic and acidic residues" evidence="7">
    <location>
        <begin position="274"/>
        <end position="283"/>
    </location>
</feature>
<feature type="compositionally biased region" description="Basic and acidic residues" evidence="7">
    <location>
        <begin position="231"/>
        <end position="243"/>
    </location>
</feature>
<organism evidence="9 10">
    <name type="scientific">Elysia marginata</name>
    <dbReference type="NCBI Taxonomy" id="1093978"/>
    <lineage>
        <taxon>Eukaryota</taxon>
        <taxon>Metazoa</taxon>
        <taxon>Spiralia</taxon>
        <taxon>Lophotrochozoa</taxon>
        <taxon>Mollusca</taxon>
        <taxon>Gastropoda</taxon>
        <taxon>Heterobranchia</taxon>
        <taxon>Euthyneura</taxon>
        <taxon>Panpulmonata</taxon>
        <taxon>Sacoglossa</taxon>
        <taxon>Placobranchoidea</taxon>
        <taxon>Plakobranchidae</taxon>
        <taxon>Elysia</taxon>
    </lineage>
</organism>
<evidence type="ECO:0000256" key="3">
    <source>
        <dbReference type="ARBA" id="ARBA00023125"/>
    </source>
</evidence>
<feature type="compositionally biased region" description="Basic and acidic residues" evidence="7">
    <location>
        <begin position="625"/>
        <end position="643"/>
    </location>
</feature>
<evidence type="ECO:0000313" key="9">
    <source>
        <dbReference type="EMBL" id="GFS23766.1"/>
    </source>
</evidence>
<feature type="compositionally biased region" description="Basic and acidic residues" evidence="7">
    <location>
        <begin position="880"/>
        <end position="903"/>
    </location>
</feature>
<dbReference type="FunFam" id="1.10.10.60:FF:000019">
    <property type="entry name" value="Ligand-dependent corepressor isoform 1"/>
    <property type="match status" value="1"/>
</dbReference>
<feature type="compositionally biased region" description="Pro residues" evidence="7">
    <location>
        <begin position="1021"/>
        <end position="1034"/>
    </location>
</feature>
<feature type="DNA-binding region" description="H-T-H motif" evidence="6">
    <location>
        <begin position="866"/>
        <end position="886"/>
    </location>
</feature>
<feature type="compositionally biased region" description="Low complexity" evidence="7">
    <location>
        <begin position="904"/>
        <end position="926"/>
    </location>
</feature>
<feature type="compositionally biased region" description="Basic and acidic residues" evidence="7">
    <location>
        <begin position="799"/>
        <end position="813"/>
    </location>
</feature>
<keyword evidence="5 6" id="KW-0539">Nucleus</keyword>
<dbReference type="Proteomes" id="UP000762676">
    <property type="component" value="Unassembled WGS sequence"/>
</dbReference>
<protein>
    <submittedName>
        <fullName evidence="9">Mushroom body large-type Kenyon cell-specific protein 1</fullName>
    </submittedName>
</protein>
<name>A0AAV4JT42_9GAST</name>
<dbReference type="SUPFAM" id="SSF46689">
    <property type="entry name" value="Homeodomain-like"/>
    <property type="match status" value="1"/>
</dbReference>
<dbReference type="GO" id="GO:0003677">
    <property type="term" value="F:DNA binding"/>
    <property type="evidence" value="ECO:0007669"/>
    <property type="project" value="UniProtKB-UniRule"/>
</dbReference>
<gene>
    <name evidence="9" type="ORF">ElyMa_003397800</name>
</gene>
<feature type="region of interest" description="Disordered" evidence="7">
    <location>
        <begin position="1104"/>
        <end position="1161"/>
    </location>
</feature>
<feature type="compositionally biased region" description="Pro residues" evidence="7">
    <location>
        <begin position="989"/>
        <end position="998"/>
    </location>
</feature>
<feature type="compositionally biased region" description="Polar residues" evidence="7">
    <location>
        <begin position="609"/>
        <end position="618"/>
    </location>
</feature>
<dbReference type="PANTHER" id="PTHR21545">
    <property type="entry name" value="TRANSCRIPTION FACTOR MLR1/2"/>
    <property type="match status" value="1"/>
</dbReference>
<feature type="compositionally biased region" description="Low complexity" evidence="7">
    <location>
        <begin position="193"/>
        <end position="204"/>
    </location>
</feature>
<comment type="subcellular location">
    <subcellularLocation>
        <location evidence="1 6">Nucleus</location>
    </subcellularLocation>
</comment>
<keyword evidence="3 6" id="KW-0238">DNA-binding</keyword>
<feature type="compositionally biased region" description="Polar residues" evidence="7">
    <location>
        <begin position="1111"/>
        <end position="1123"/>
    </location>
</feature>
<evidence type="ECO:0000256" key="7">
    <source>
        <dbReference type="SAM" id="MobiDB-lite"/>
    </source>
</evidence>
<feature type="region of interest" description="Disordered" evidence="7">
    <location>
        <begin position="606"/>
        <end position="647"/>
    </location>
</feature>
<dbReference type="Pfam" id="PF05225">
    <property type="entry name" value="HTH_psq"/>
    <property type="match status" value="1"/>
</dbReference>
<feature type="region of interest" description="Disordered" evidence="7">
    <location>
        <begin position="770"/>
        <end position="848"/>
    </location>
</feature>
<feature type="region of interest" description="Disordered" evidence="7">
    <location>
        <begin position="867"/>
        <end position="1052"/>
    </location>
</feature>
<evidence type="ECO:0000256" key="5">
    <source>
        <dbReference type="ARBA" id="ARBA00023242"/>
    </source>
</evidence>
<keyword evidence="4" id="KW-0804">Transcription</keyword>
<feature type="compositionally biased region" description="Low complexity" evidence="7">
    <location>
        <begin position="999"/>
        <end position="1020"/>
    </location>
</feature>
<evidence type="ECO:0000256" key="1">
    <source>
        <dbReference type="ARBA" id="ARBA00004123"/>
    </source>
</evidence>
<dbReference type="PANTHER" id="PTHR21545:SF13">
    <property type="entry name" value="ECDYSONE-INDUCED PROTEIN 93F, ISOFORM C"/>
    <property type="match status" value="1"/>
</dbReference>
<dbReference type="GO" id="GO:0005634">
    <property type="term" value="C:nucleus"/>
    <property type="evidence" value="ECO:0007669"/>
    <property type="project" value="UniProtKB-SubCell"/>
</dbReference>
<evidence type="ECO:0000259" key="8">
    <source>
        <dbReference type="PROSITE" id="PS50960"/>
    </source>
</evidence>
<keyword evidence="2" id="KW-0805">Transcription regulation</keyword>
<proteinExistence type="predicted"/>
<keyword evidence="10" id="KW-1185">Reference proteome</keyword>
<dbReference type="GO" id="GO:0006357">
    <property type="term" value="P:regulation of transcription by RNA polymerase II"/>
    <property type="evidence" value="ECO:0007669"/>
    <property type="project" value="TreeGrafter"/>
</dbReference>
<feature type="region of interest" description="Disordered" evidence="7">
    <location>
        <begin position="167"/>
        <end position="296"/>
    </location>
</feature>
<feature type="compositionally biased region" description="Low complexity" evidence="7">
    <location>
        <begin position="977"/>
        <end position="988"/>
    </location>
</feature>
<feature type="domain" description="HTH psq-type" evidence="8">
    <location>
        <begin position="838"/>
        <end position="890"/>
    </location>
</feature>
<accession>A0AAV4JT42</accession>
<feature type="compositionally biased region" description="Low complexity" evidence="7">
    <location>
        <begin position="259"/>
        <end position="271"/>
    </location>
</feature>
<feature type="compositionally biased region" description="Polar residues" evidence="7">
    <location>
        <begin position="168"/>
        <end position="177"/>
    </location>
</feature>
<dbReference type="Gene3D" id="1.10.10.60">
    <property type="entry name" value="Homeodomain-like"/>
    <property type="match status" value="1"/>
</dbReference>